<proteinExistence type="predicted"/>
<evidence type="ECO:0000313" key="1">
    <source>
        <dbReference type="EMBL" id="PLT30456.1"/>
    </source>
</evidence>
<reference evidence="1 2" key="1">
    <citation type="submission" date="2017-11" db="EMBL/GenBank/DDBJ databases">
        <title>Comparitive Functional Genomics of Dry Heat Resistant strains isolated from the Viking Spacecraft.</title>
        <authorList>
            <person name="Seuylemezian A."/>
            <person name="Cooper K."/>
            <person name="Vaishampayan P."/>
        </authorList>
    </citation>
    <scope>NUCLEOTIDE SEQUENCE [LARGE SCALE GENOMIC DNA]</scope>
    <source>
        <strain evidence="1 2">V1-29</strain>
    </source>
</reference>
<gene>
    <name evidence="1" type="ORF">CUU66_07275</name>
</gene>
<dbReference type="EMBL" id="PGUY01000021">
    <property type="protein sequence ID" value="PLT30456.1"/>
    <property type="molecule type" value="Genomic_DNA"/>
</dbReference>
<evidence type="ECO:0000313" key="2">
    <source>
        <dbReference type="Proteomes" id="UP000234748"/>
    </source>
</evidence>
<keyword evidence="2" id="KW-1185">Reference proteome</keyword>
<accession>A0A2N5M7X9</accession>
<dbReference type="Proteomes" id="UP000234748">
    <property type="component" value="Unassembled WGS sequence"/>
</dbReference>
<dbReference type="OrthoDB" id="2903733at2"/>
<dbReference type="AlphaFoldDB" id="A0A2N5M7X9"/>
<comment type="caution">
    <text evidence="1">The sequence shown here is derived from an EMBL/GenBank/DDBJ whole genome shotgun (WGS) entry which is preliminary data.</text>
</comment>
<sequence>MKIFQLKKDYKDLYKKGVQFFLISESEFIGVKEYTLLASNQKGKLLVSDDELNRYFFLKNP</sequence>
<organism evidence="1 2">
    <name type="scientific">Peribacillus deserti</name>
    <dbReference type="NCBI Taxonomy" id="673318"/>
    <lineage>
        <taxon>Bacteria</taxon>
        <taxon>Bacillati</taxon>
        <taxon>Bacillota</taxon>
        <taxon>Bacilli</taxon>
        <taxon>Bacillales</taxon>
        <taxon>Bacillaceae</taxon>
        <taxon>Peribacillus</taxon>
    </lineage>
</organism>
<dbReference type="RefSeq" id="WP_101641018.1">
    <property type="nucleotide sequence ID" value="NZ_PGUY01000021.1"/>
</dbReference>
<name>A0A2N5M7X9_9BACI</name>
<protein>
    <submittedName>
        <fullName evidence="1">Uncharacterized protein</fullName>
    </submittedName>
</protein>